<proteinExistence type="inferred from homology"/>
<reference evidence="4 5" key="1">
    <citation type="submission" date="2018-08" db="EMBL/GenBank/DDBJ databases">
        <title>Aphanomyces genome sequencing and annotation.</title>
        <authorList>
            <person name="Minardi D."/>
            <person name="Oidtmann B."/>
            <person name="Van Der Giezen M."/>
            <person name="Studholme D.J."/>
        </authorList>
    </citation>
    <scope>NUCLEOTIDE SEQUENCE [LARGE SCALE GENOMIC DNA]</scope>
    <source>
        <strain evidence="4 5">NJM0002</strain>
    </source>
</reference>
<dbReference type="InterPro" id="IPR012295">
    <property type="entry name" value="TBP_dom_sf"/>
</dbReference>
<dbReference type="AlphaFoldDB" id="A0A3R6VFC8"/>
<comment type="similarity">
    <text evidence="1">Belongs to the TBP family.</text>
</comment>
<dbReference type="Pfam" id="PF00352">
    <property type="entry name" value="TBP"/>
    <property type="match status" value="1"/>
</dbReference>
<name>A0A3R6VFC8_9STRA</name>
<dbReference type="Gene3D" id="3.30.310.10">
    <property type="entry name" value="TATA-Binding Protein"/>
    <property type="match status" value="2"/>
</dbReference>
<dbReference type="PANTHER" id="PTHR10126">
    <property type="entry name" value="TATA-BOX BINDING PROTEIN"/>
    <property type="match status" value="1"/>
</dbReference>
<comment type="caution">
    <text evidence="4">The sequence shown here is derived from an EMBL/GenBank/DDBJ whole genome shotgun (WGS) entry which is preliminary data.</text>
</comment>
<accession>A0A3R6VFC8</accession>
<sequence>MSLYRNMVGSGRLGNKIVLQDVVNKTNKRAEMRKNCLLLKLTNPKSSAMLFPSGKVQSSSHDTDAHAMEVVCTGQSTEEGLKAAAQKVAQLLKHIDFHVSLSDFQLENVIGRADAGFRILVEELALRYPDVTTPELYPALVFRMSKPKVHILIFARYTFSPIYVLGLIRRMLVCSGKIVFTGSKESRHLREACDNISTVDHVFNGRAMTNGRPQILNEFRDLKPQVEDAASASSS</sequence>
<evidence type="ECO:0000256" key="3">
    <source>
        <dbReference type="ARBA" id="ARBA00023163"/>
    </source>
</evidence>
<organism evidence="4 5">
    <name type="scientific">Aphanomyces invadans</name>
    <dbReference type="NCBI Taxonomy" id="157072"/>
    <lineage>
        <taxon>Eukaryota</taxon>
        <taxon>Sar</taxon>
        <taxon>Stramenopiles</taxon>
        <taxon>Oomycota</taxon>
        <taxon>Saprolegniomycetes</taxon>
        <taxon>Saprolegniales</taxon>
        <taxon>Verrucalvaceae</taxon>
        <taxon>Aphanomyces</taxon>
    </lineage>
</organism>
<dbReference type="GO" id="GO:0006352">
    <property type="term" value="P:DNA-templated transcription initiation"/>
    <property type="evidence" value="ECO:0007669"/>
    <property type="project" value="InterPro"/>
</dbReference>
<evidence type="ECO:0000313" key="4">
    <source>
        <dbReference type="EMBL" id="RHY33142.1"/>
    </source>
</evidence>
<dbReference type="EMBL" id="QUSY01000090">
    <property type="protein sequence ID" value="RHY33142.1"/>
    <property type="molecule type" value="Genomic_DNA"/>
</dbReference>
<evidence type="ECO:0000256" key="1">
    <source>
        <dbReference type="ARBA" id="ARBA00005560"/>
    </source>
</evidence>
<dbReference type="GO" id="GO:0003677">
    <property type="term" value="F:DNA binding"/>
    <property type="evidence" value="ECO:0007669"/>
    <property type="project" value="UniProtKB-KW"/>
</dbReference>
<gene>
    <name evidence="4" type="ORF">DYB32_001825</name>
</gene>
<dbReference type="Proteomes" id="UP000285060">
    <property type="component" value="Unassembled WGS sequence"/>
</dbReference>
<dbReference type="InterPro" id="IPR000814">
    <property type="entry name" value="TBP"/>
</dbReference>
<evidence type="ECO:0000313" key="5">
    <source>
        <dbReference type="Proteomes" id="UP000285060"/>
    </source>
</evidence>
<keyword evidence="2" id="KW-0238">DNA-binding</keyword>
<dbReference type="SUPFAM" id="SSF55945">
    <property type="entry name" value="TATA-box binding protein-like"/>
    <property type="match status" value="2"/>
</dbReference>
<dbReference type="VEuPathDB" id="FungiDB:H310_00862"/>
<keyword evidence="5" id="KW-1185">Reference proteome</keyword>
<protein>
    <submittedName>
        <fullName evidence="4">Uncharacterized protein</fullName>
    </submittedName>
</protein>
<evidence type="ECO:0000256" key="2">
    <source>
        <dbReference type="ARBA" id="ARBA00023125"/>
    </source>
</evidence>
<keyword evidence="3" id="KW-0804">Transcription</keyword>